<feature type="region of interest" description="Disordered" evidence="1">
    <location>
        <begin position="238"/>
        <end position="260"/>
    </location>
</feature>
<accession>A0A183V8E4</accession>
<dbReference type="WBParaSite" id="TCNE_0001701501-mRNA-1">
    <property type="protein sequence ID" value="TCNE_0001701501-mRNA-1"/>
    <property type="gene ID" value="TCNE_0001701501"/>
</dbReference>
<keyword evidence="2" id="KW-1185">Reference proteome</keyword>
<dbReference type="AlphaFoldDB" id="A0A183V8E4"/>
<dbReference type="Proteomes" id="UP000050794">
    <property type="component" value="Unassembled WGS sequence"/>
</dbReference>
<proteinExistence type="predicted"/>
<reference evidence="3" key="1">
    <citation type="submission" date="2016-06" db="UniProtKB">
        <authorList>
            <consortium name="WormBaseParasite"/>
        </authorList>
    </citation>
    <scope>IDENTIFICATION</scope>
</reference>
<organism evidence="2 3">
    <name type="scientific">Toxocara canis</name>
    <name type="common">Canine roundworm</name>
    <dbReference type="NCBI Taxonomy" id="6265"/>
    <lineage>
        <taxon>Eukaryota</taxon>
        <taxon>Metazoa</taxon>
        <taxon>Ecdysozoa</taxon>
        <taxon>Nematoda</taxon>
        <taxon>Chromadorea</taxon>
        <taxon>Rhabditida</taxon>
        <taxon>Spirurina</taxon>
        <taxon>Ascaridomorpha</taxon>
        <taxon>Ascaridoidea</taxon>
        <taxon>Toxocaridae</taxon>
        <taxon>Toxocara</taxon>
    </lineage>
</organism>
<evidence type="ECO:0000256" key="1">
    <source>
        <dbReference type="SAM" id="MobiDB-lite"/>
    </source>
</evidence>
<sequence>LKEKKDGKYLTSERKISENFNKGAKRELNADADGTKKANEANSVKAKKDNLRFVAATDSRIEVKEVLPEARSEVSCLEEKANDIERTDAVRYDQNIDEPVGRHVAAKRRRRCNGLIKMEASLDLDDPFQLHCQNSELNQTQKFARSDLTSFCFPSESPRSVLHRGPSRRPLRSLSSGRFANRLIAMNHFRPPIYDAEIIGSCERTAKVEWILAREPCFQDLSLKSSFLSLDLGPRKNRAELTGKRRRGPHQDLQNNTPTT</sequence>
<name>A0A183V8E4_TOXCA</name>
<protein>
    <submittedName>
        <fullName evidence="3">Shugoshin_C domain-containing protein</fullName>
    </submittedName>
</protein>
<evidence type="ECO:0000313" key="2">
    <source>
        <dbReference type="Proteomes" id="UP000050794"/>
    </source>
</evidence>
<evidence type="ECO:0000313" key="3">
    <source>
        <dbReference type="WBParaSite" id="TCNE_0001701501-mRNA-1"/>
    </source>
</evidence>